<evidence type="ECO:0000256" key="1">
    <source>
        <dbReference type="SAM" id="MobiDB-lite"/>
    </source>
</evidence>
<keyword evidence="3" id="KW-1185">Reference proteome</keyword>
<gene>
    <name evidence="2" type="ORF">JZ751_007983</name>
</gene>
<accession>A0A8T2P0P9</accession>
<feature type="region of interest" description="Disordered" evidence="1">
    <location>
        <begin position="32"/>
        <end position="80"/>
    </location>
</feature>
<dbReference type="Proteomes" id="UP000824540">
    <property type="component" value="Unassembled WGS sequence"/>
</dbReference>
<comment type="caution">
    <text evidence="2">The sequence shown here is derived from an EMBL/GenBank/DDBJ whole genome shotgun (WGS) entry which is preliminary data.</text>
</comment>
<organism evidence="2 3">
    <name type="scientific">Albula glossodonta</name>
    <name type="common">roundjaw bonefish</name>
    <dbReference type="NCBI Taxonomy" id="121402"/>
    <lineage>
        <taxon>Eukaryota</taxon>
        <taxon>Metazoa</taxon>
        <taxon>Chordata</taxon>
        <taxon>Craniata</taxon>
        <taxon>Vertebrata</taxon>
        <taxon>Euteleostomi</taxon>
        <taxon>Actinopterygii</taxon>
        <taxon>Neopterygii</taxon>
        <taxon>Teleostei</taxon>
        <taxon>Albuliformes</taxon>
        <taxon>Albulidae</taxon>
        <taxon>Albula</taxon>
    </lineage>
</organism>
<dbReference type="AlphaFoldDB" id="A0A8T2P0P9"/>
<protein>
    <submittedName>
        <fullName evidence="2">Uncharacterized protein</fullName>
    </submittedName>
</protein>
<name>A0A8T2P0P9_9TELE</name>
<proteinExistence type="predicted"/>
<evidence type="ECO:0000313" key="3">
    <source>
        <dbReference type="Proteomes" id="UP000824540"/>
    </source>
</evidence>
<reference evidence="2" key="1">
    <citation type="thesis" date="2021" institute="BYU ScholarsArchive" country="Provo, UT, USA">
        <title>Applications of and Algorithms for Genome Assembly and Genomic Analyses with an Emphasis on Marine Teleosts.</title>
        <authorList>
            <person name="Pickett B.D."/>
        </authorList>
    </citation>
    <scope>NUCLEOTIDE SEQUENCE</scope>
    <source>
        <strain evidence="2">HI-2016</strain>
    </source>
</reference>
<evidence type="ECO:0000313" key="2">
    <source>
        <dbReference type="EMBL" id="KAG9346165.1"/>
    </source>
</evidence>
<dbReference type="EMBL" id="JAFBMS010000016">
    <property type="protein sequence ID" value="KAG9346165.1"/>
    <property type="molecule type" value="Genomic_DNA"/>
</dbReference>
<sequence length="80" mass="8326">MSLLPQSAPPPPPFSKLIDGPCLNLCNFTLHQNKPRNKGAVGGESERGNISEPSVMSESHAGAGAKAKTPRAAGTIWTCV</sequence>